<protein>
    <submittedName>
        <fullName evidence="9">Major Facilitator Superfamily transporter</fullName>
    </submittedName>
</protein>
<keyword evidence="4 7" id="KW-0812">Transmembrane</keyword>
<feature type="transmembrane region" description="Helical" evidence="7">
    <location>
        <begin position="71"/>
        <end position="89"/>
    </location>
</feature>
<feature type="domain" description="Major facilitator superfamily (MFS) profile" evidence="8">
    <location>
        <begin position="32"/>
        <end position="421"/>
    </location>
</feature>
<dbReference type="PROSITE" id="PS50850">
    <property type="entry name" value="MFS"/>
    <property type="match status" value="1"/>
</dbReference>
<keyword evidence="6 7" id="KW-0472">Membrane</keyword>
<accession>A0A652ZV89</accession>
<dbReference type="PROSITE" id="PS00216">
    <property type="entry name" value="SUGAR_TRANSPORT_1"/>
    <property type="match status" value="1"/>
</dbReference>
<sequence>MGTNANRGGGFLHAVRRRAEGLFGVYRGLPKPLYTLFLVTVVNSVGIFVFPFMTLYLTGRLNMSQSEAGRFMFIISMVYIPAGFIGGKLADRLGRKKIMVVAQIISGALYIPCGFAALAEYVPVLILASVFFDGITDPARSAMMTDLTTPENRRTAFSLTYLGHNLGFAVGSLIAGFLFEHSTSWLFWGNGIAIFAAIYIVALKVPETKPTQQQIDATIGSGSTEEAYKGNLLQALSSRPFLIIFTMITTWYGFVYAQHRFALPLQSKEFFGLSGAAIFGTCMTLNAALVIFLSTPVMALTRKWKPINAVALAGVFYAIGFGMIGISRNLWLLYLSTILWTLGEIVNATNEGAYVANHTPISHRGRFNAVLPVIGGIGWTISPPVIGGLIDKSGVGSVWPLVGAIAFVAAVLIWTLGKIEDRVAARASMVVEKTE</sequence>
<feature type="transmembrane region" description="Helical" evidence="7">
    <location>
        <begin position="241"/>
        <end position="258"/>
    </location>
</feature>
<evidence type="ECO:0000256" key="1">
    <source>
        <dbReference type="ARBA" id="ARBA00004651"/>
    </source>
</evidence>
<feature type="transmembrane region" description="Helical" evidence="7">
    <location>
        <begin position="156"/>
        <end position="179"/>
    </location>
</feature>
<dbReference type="InterPro" id="IPR020846">
    <property type="entry name" value="MFS_dom"/>
</dbReference>
<evidence type="ECO:0000256" key="4">
    <source>
        <dbReference type="ARBA" id="ARBA00022692"/>
    </source>
</evidence>
<feature type="transmembrane region" description="Helical" evidence="7">
    <location>
        <begin position="306"/>
        <end position="324"/>
    </location>
</feature>
<dbReference type="CDD" id="cd17329">
    <property type="entry name" value="MFS_MdtH_MDR_like"/>
    <property type="match status" value="1"/>
</dbReference>
<feature type="transmembrane region" description="Helical" evidence="7">
    <location>
        <begin position="185"/>
        <end position="203"/>
    </location>
</feature>
<evidence type="ECO:0000313" key="9">
    <source>
        <dbReference type="EMBL" id="VBB39706.1"/>
    </source>
</evidence>
<evidence type="ECO:0000256" key="3">
    <source>
        <dbReference type="ARBA" id="ARBA00022475"/>
    </source>
</evidence>
<reference evidence="9" key="1">
    <citation type="submission" date="2018-07" db="EMBL/GenBank/DDBJ databases">
        <authorList>
            <consortium name="Genoscope - CEA"/>
            <person name="William W."/>
        </authorList>
    </citation>
    <scope>NUCLEOTIDE SEQUENCE</scope>
    <source>
        <strain evidence="9">IK1</strain>
    </source>
</reference>
<feature type="transmembrane region" description="Helical" evidence="7">
    <location>
        <begin position="330"/>
        <end position="348"/>
    </location>
</feature>
<keyword evidence="2" id="KW-0813">Transport</keyword>
<organism evidence="9">
    <name type="scientific">uncultured Spirochaetota bacterium</name>
    <dbReference type="NCBI Taxonomy" id="460511"/>
    <lineage>
        <taxon>Bacteria</taxon>
        <taxon>Pseudomonadati</taxon>
        <taxon>Spirochaetota</taxon>
        <taxon>environmental samples</taxon>
    </lineage>
</organism>
<dbReference type="InterPro" id="IPR050171">
    <property type="entry name" value="MFS_Transporters"/>
</dbReference>
<feature type="transmembrane region" description="Helical" evidence="7">
    <location>
        <begin position="369"/>
        <end position="390"/>
    </location>
</feature>
<evidence type="ECO:0000256" key="2">
    <source>
        <dbReference type="ARBA" id="ARBA00022448"/>
    </source>
</evidence>
<dbReference type="EMBL" id="UPXP01000014">
    <property type="protein sequence ID" value="VBB39706.1"/>
    <property type="molecule type" value="Genomic_DNA"/>
</dbReference>
<keyword evidence="3" id="KW-1003">Cell membrane</keyword>
<comment type="subcellular location">
    <subcellularLocation>
        <location evidence="1">Cell membrane</location>
        <topology evidence="1">Multi-pass membrane protein</topology>
    </subcellularLocation>
</comment>
<dbReference type="PANTHER" id="PTHR23517">
    <property type="entry name" value="RESISTANCE PROTEIN MDTM, PUTATIVE-RELATED-RELATED"/>
    <property type="match status" value="1"/>
</dbReference>
<feature type="transmembrane region" description="Helical" evidence="7">
    <location>
        <begin position="33"/>
        <end position="59"/>
    </location>
</feature>
<dbReference type="InterPro" id="IPR036259">
    <property type="entry name" value="MFS_trans_sf"/>
</dbReference>
<evidence type="ECO:0000256" key="6">
    <source>
        <dbReference type="ARBA" id="ARBA00023136"/>
    </source>
</evidence>
<dbReference type="InterPro" id="IPR011701">
    <property type="entry name" value="MFS"/>
</dbReference>
<evidence type="ECO:0000256" key="7">
    <source>
        <dbReference type="SAM" id="Phobius"/>
    </source>
</evidence>
<dbReference type="Pfam" id="PF07690">
    <property type="entry name" value="MFS_1"/>
    <property type="match status" value="1"/>
</dbReference>
<dbReference type="InterPro" id="IPR005829">
    <property type="entry name" value="Sugar_transporter_CS"/>
</dbReference>
<feature type="transmembrane region" description="Helical" evidence="7">
    <location>
        <begin position="270"/>
        <end position="294"/>
    </location>
</feature>
<evidence type="ECO:0000259" key="8">
    <source>
        <dbReference type="PROSITE" id="PS50850"/>
    </source>
</evidence>
<keyword evidence="5 7" id="KW-1133">Transmembrane helix</keyword>
<dbReference type="AlphaFoldDB" id="A0A652ZV89"/>
<dbReference type="GO" id="GO:0022857">
    <property type="term" value="F:transmembrane transporter activity"/>
    <property type="evidence" value="ECO:0007669"/>
    <property type="project" value="InterPro"/>
</dbReference>
<feature type="transmembrane region" description="Helical" evidence="7">
    <location>
        <begin position="396"/>
        <end position="416"/>
    </location>
</feature>
<proteinExistence type="predicted"/>
<name>A0A652ZV89_9SPIR</name>
<dbReference type="Gene3D" id="1.20.1250.20">
    <property type="entry name" value="MFS general substrate transporter like domains"/>
    <property type="match status" value="1"/>
</dbReference>
<evidence type="ECO:0000256" key="5">
    <source>
        <dbReference type="ARBA" id="ARBA00022989"/>
    </source>
</evidence>
<dbReference type="GO" id="GO:0005886">
    <property type="term" value="C:plasma membrane"/>
    <property type="evidence" value="ECO:0007669"/>
    <property type="project" value="UniProtKB-SubCell"/>
</dbReference>
<dbReference type="SUPFAM" id="SSF103473">
    <property type="entry name" value="MFS general substrate transporter"/>
    <property type="match status" value="1"/>
</dbReference>
<dbReference type="PANTHER" id="PTHR23517:SF2">
    <property type="entry name" value="MULTIDRUG RESISTANCE PROTEIN MDTH"/>
    <property type="match status" value="1"/>
</dbReference>
<gene>
    <name evidence="9" type="ORF">TRIP_E210094</name>
</gene>